<feature type="transmembrane region" description="Helical" evidence="5">
    <location>
        <begin position="91"/>
        <end position="109"/>
    </location>
</feature>
<dbReference type="PANTHER" id="PTHR23502:SF181">
    <property type="entry name" value="MAJOR FACILITATOR SUPERFAMILY (MFS) PROFILE DOMAIN-CONTAINING PROTEIN"/>
    <property type="match status" value="1"/>
</dbReference>
<feature type="transmembrane region" description="Helical" evidence="5">
    <location>
        <begin position="21"/>
        <end position="42"/>
    </location>
</feature>
<evidence type="ECO:0000256" key="5">
    <source>
        <dbReference type="SAM" id="Phobius"/>
    </source>
</evidence>
<dbReference type="Proteomes" id="UP000027222">
    <property type="component" value="Unassembled WGS sequence"/>
</dbReference>
<gene>
    <name evidence="6" type="ORF">GALMADRAFT_248026</name>
</gene>
<dbReference type="PANTHER" id="PTHR23502">
    <property type="entry name" value="MAJOR FACILITATOR SUPERFAMILY"/>
    <property type="match status" value="1"/>
</dbReference>
<protein>
    <recommendedName>
        <fullName evidence="8">Major facilitator superfamily (MFS) profile domain-containing protein</fullName>
    </recommendedName>
</protein>
<keyword evidence="3 5" id="KW-1133">Transmembrane helix</keyword>
<comment type="subcellular location">
    <subcellularLocation>
        <location evidence="1">Membrane</location>
        <topology evidence="1">Multi-pass membrane protein</topology>
    </subcellularLocation>
</comment>
<dbReference type="STRING" id="685588.A0A067T6K8"/>
<accession>A0A067T6K8</accession>
<evidence type="ECO:0000256" key="3">
    <source>
        <dbReference type="ARBA" id="ARBA00022989"/>
    </source>
</evidence>
<evidence type="ECO:0000256" key="1">
    <source>
        <dbReference type="ARBA" id="ARBA00004141"/>
    </source>
</evidence>
<organism evidence="6 7">
    <name type="scientific">Galerina marginata (strain CBS 339.88)</name>
    <dbReference type="NCBI Taxonomy" id="685588"/>
    <lineage>
        <taxon>Eukaryota</taxon>
        <taxon>Fungi</taxon>
        <taxon>Dikarya</taxon>
        <taxon>Basidiomycota</taxon>
        <taxon>Agaricomycotina</taxon>
        <taxon>Agaricomycetes</taxon>
        <taxon>Agaricomycetidae</taxon>
        <taxon>Agaricales</taxon>
        <taxon>Agaricineae</taxon>
        <taxon>Strophariaceae</taxon>
        <taxon>Galerina</taxon>
    </lineage>
</organism>
<dbReference type="InterPro" id="IPR036259">
    <property type="entry name" value="MFS_trans_sf"/>
</dbReference>
<keyword evidence="4 5" id="KW-0472">Membrane</keyword>
<name>A0A067T6K8_GALM3</name>
<feature type="transmembrane region" description="Helical" evidence="5">
    <location>
        <begin position="115"/>
        <end position="136"/>
    </location>
</feature>
<evidence type="ECO:0000313" key="7">
    <source>
        <dbReference type="Proteomes" id="UP000027222"/>
    </source>
</evidence>
<dbReference type="SUPFAM" id="SSF103473">
    <property type="entry name" value="MFS general substrate transporter"/>
    <property type="match status" value="1"/>
</dbReference>
<keyword evidence="2 5" id="KW-0812">Transmembrane</keyword>
<dbReference type="GO" id="GO:0022857">
    <property type="term" value="F:transmembrane transporter activity"/>
    <property type="evidence" value="ECO:0007669"/>
    <property type="project" value="TreeGrafter"/>
</dbReference>
<keyword evidence="7" id="KW-1185">Reference proteome</keyword>
<dbReference type="AlphaFoldDB" id="A0A067T6K8"/>
<reference evidence="7" key="1">
    <citation type="journal article" date="2014" name="Proc. Natl. Acad. Sci. U.S.A.">
        <title>Extensive sampling of basidiomycete genomes demonstrates inadequacy of the white-rot/brown-rot paradigm for wood decay fungi.</title>
        <authorList>
            <person name="Riley R."/>
            <person name="Salamov A.A."/>
            <person name="Brown D.W."/>
            <person name="Nagy L.G."/>
            <person name="Floudas D."/>
            <person name="Held B.W."/>
            <person name="Levasseur A."/>
            <person name="Lombard V."/>
            <person name="Morin E."/>
            <person name="Otillar R."/>
            <person name="Lindquist E.A."/>
            <person name="Sun H."/>
            <person name="LaButti K.M."/>
            <person name="Schmutz J."/>
            <person name="Jabbour D."/>
            <person name="Luo H."/>
            <person name="Baker S.E."/>
            <person name="Pisabarro A.G."/>
            <person name="Walton J.D."/>
            <person name="Blanchette R.A."/>
            <person name="Henrissat B."/>
            <person name="Martin F."/>
            <person name="Cullen D."/>
            <person name="Hibbett D.S."/>
            <person name="Grigoriev I.V."/>
        </authorList>
    </citation>
    <scope>NUCLEOTIDE SEQUENCE [LARGE SCALE GENOMIC DNA]</scope>
    <source>
        <strain evidence="7">CBS 339.88</strain>
    </source>
</reference>
<dbReference type="Gene3D" id="1.20.1250.20">
    <property type="entry name" value="MFS general substrate transporter like domains"/>
    <property type="match status" value="1"/>
</dbReference>
<dbReference type="GO" id="GO:0005886">
    <property type="term" value="C:plasma membrane"/>
    <property type="evidence" value="ECO:0007669"/>
    <property type="project" value="TreeGrafter"/>
</dbReference>
<dbReference type="EMBL" id="KL142380">
    <property type="protein sequence ID" value="KDR75544.1"/>
    <property type="molecule type" value="Genomic_DNA"/>
</dbReference>
<evidence type="ECO:0000256" key="4">
    <source>
        <dbReference type="ARBA" id="ARBA00023136"/>
    </source>
</evidence>
<evidence type="ECO:0000313" key="6">
    <source>
        <dbReference type="EMBL" id="KDR75544.1"/>
    </source>
</evidence>
<proteinExistence type="predicted"/>
<evidence type="ECO:0008006" key="8">
    <source>
        <dbReference type="Google" id="ProtNLM"/>
    </source>
</evidence>
<feature type="transmembrane region" description="Helical" evidence="5">
    <location>
        <begin position="48"/>
        <end position="70"/>
    </location>
</feature>
<dbReference type="OrthoDB" id="5215911at2759"/>
<dbReference type="HOGENOM" id="CLU_1731587_0_0_1"/>
<evidence type="ECO:0000256" key="2">
    <source>
        <dbReference type="ARBA" id="ARBA00022692"/>
    </source>
</evidence>
<sequence length="151" mass="16969">MARARRRALKRGETAPAEVRLQGIWTGAITVPAGLLMYGLTIHFATTFIAPCIGMAVACFGIQIITSVCYTYSCGDCYRSRSNDVSQCFNFFRQIFGLTLGFYSIPFGEKIGFEWSFAVFTAICLISFLPIVVLMYRGEKWRKYMGDTDAF</sequence>